<protein>
    <submittedName>
        <fullName evidence="2">Uncharacterized protein</fullName>
    </submittedName>
</protein>
<sequence length="126" mass="14502">MKQVLIIALAFISLSAQADDAKNEWHNTSLSEATIKKIQESQYHYKKCIANELQVTSARPQDVRKGTEAIVKKCENVLADMRNVYLQEKVPEVIADRHLKQMRIQTTRDVLREMMFIESARKAGQQ</sequence>
<organism evidence="2 3">
    <name type="scientific">Methylotuvimicrobium buryatense</name>
    <name type="common">Methylomicrobium buryatense</name>
    <dbReference type="NCBI Taxonomy" id="95641"/>
    <lineage>
        <taxon>Bacteria</taxon>
        <taxon>Pseudomonadati</taxon>
        <taxon>Pseudomonadota</taxon>
        <taxon>Gammaproteobacteria</taxon>
        <taxon>Methylococcales</taxon>
        <taxon>Methylococcaceae</taxon>
        <taxon>Methylotuvimicrobium</taxon>
    </lineage>
</organism>
<accession>A0A4P9UPX3</accession>
<evidence type="ECO:0000256" key="1">
    <source>
        <dbReference type="SAM" id="SignalP"/>
    </source>
</evidence>
<keyword evidence="3" id="KW-1185">Reference proteome</keyword>
<dbReference type="RefSeq" id="WP_017840600.1">
    <property type="nucleotide sequence ID" value="NZ_CP035467.1"/>
</dbReference>
<reference evidence="3" key="1">
    <citation type="journal article" date="2019" name="J. Bacteriol.">
        <title>A Mutagenic Screen Identifies a TonB-Dependent Receptor Required for the Lanthanide Metal Switch in the Type I Methanotroph 'Methylotuvimicrobium buryatense' 5GB1C.</title>
        <authorList>
            <person name="Groom J.D."/>
            <person name="Ford S.M."/>
            <person name="Pesesky M.W."/>
            <person name="Lidstrom M.E."/>
        </authorList>
    </citation>
    <scope>NUCLEOTIDE SEQUENCE [LARGE SCALE GENOMIC DNA]</scope>
    <source>
        <strain evidence="3">5GB1C</strain>
    </source>
</reference>
<evidence type="ECO:0000313" key="3">
    <source>
        <dbReference type="Proteomes" id="UP000305881"/>
    </source>
</evidence>
<feature type="signal peptide" evidence="1">
    <location>
        <begin position="1"/>
        <end position="18"/>
    </location>
</feature>
<dbReference type="STRING" id="675511.GCA_000341735_02069"/>
<dbReference type="EMBL" id="CP035467">
    <property type="protein sequence ID" value="QCW81626.1"/>
    <property type="molecule type" value="Genomic_DNA"/>
</dbReference>
<proteinExistence type="predicted"/>
<keyword evidence="1" id="KW-0732">Signal</keyword>
<dbReference type="OrthoDB" id="5571656at2"/>
<gene>
    <name evidence="2" type="ORF">EQU24_04715</name>
</gene>
<feature type="chain" id="PRO_5020540067" evidence="1">
    <location>
        <begin position="19"/>
        <end position="126"/>
    </location>
</feature>
<dbReference type="Proteomes" id="UP000305881">
    <property type="component" value="Chromosome"/>
</dbReference>
<dbReference type="AlphaFoldDB" id="A0A4P9UPX3"/>
<evidence type="ECO:0000313" key="2">
    <source>
        <dbReference type="EMBL" id="QCW81626.1"/>
    </source>
</evidence>
<name>A0A4P9UPX3_METBY</name>
<dbReference type="KEGG" id="mbur:EQU24_04715"/>